<accession>A0ABT2X6D0</accession>
<feature type="region of interest" description="Disordered" evidence="1">
    <location>
        <begin position="253"/>
        <end position="287"/>
    </location>
</feature>
<feature type="region of interest" description="Disordered" evidence="1">
    <location>
        <begin position="133"/>
        <end position="155"/>
    </location>
</feature>
<dbReference type="EMBL" id="JAOVQO010000015">
    <property type="protein sequence ID" value="MCU9849473.1"/>
    <property type="molecule type" value="Genomic_DNA"/>
</dbReference>
<evidence type="ECO:0000313" key="2">
    <source>
        <dbReference type="EMBL" id="MCU9849473.1"/>
    </source>
</evidence>
<name>A0ABT2X6D0_9RHOB</name>
<feature type="compositionally biased region" description="Low complexity" evidence="1">
    <location>
        <begin position="260"/>
        <end position="272"/>
    </location>
</feature>
<sequence length="814" mass="84772">MRMGASVMVIRTTITLIAILTGAGVSPSFAEMIRVRSGEHTGFTRIVVDVGAPSGWELGRDGSGYILRVSGLDVTFDATDVFRRITRTRLATLALDATPGVLRFGIGCACHATASADGNGNIIVDIADGPPAAGSPFESQLTPTVSPRQDKKAAEPIRTRSYPATRDRAQDVEKTIDLAPLWRGDNLSGLASRGVPDQVHGKHRQMPDTGRTDVGGSGDAKLHMYTDPSVAEAQERLLLQLSRAAAQGLVEVAPTEPRGASAHVASDDTASAADRRPKVDAHETPEPALHVETSFDRDMPSAAAHPPVSATGAACLPDANFDLAGWGDDRPAAAQIAERRRPLVGEFDHPSTEAVLSLARLYLHLGFGAEAGAVLSAFAVETSDGSTLRDIGAVLDGGVAEAGSALPALTSCDTSAALWAVLALPQLLPGTDIDEAAVLRAFSALPVHLRRLLGPGLSDRFLSVGSEQAARAVRDAVARSPQNTTESLGIIDAQLGLALGDAGAQLEKLEDLALSNGSLSTDALILAIKSRLARGLAVPTGLIESAEALAFELQDAESGEVLQHLHILARGSANDFDGSFDAYRRWISDPPNHFQRDTALKLFAMLAGHDSEPDFLAAYFANRSELYAADPDASLRLTLAERLAASGFTEEVRKLVTVDAARSEQGRRLLARAATVEFDAAAAIDKLAGLRDTASETLRAEALAMAGDHAAAARAYVSAGDAEAAGRELWRAGDFSGAAANPPEPLRAALNALHAAGFGSAGAAGLSAEPVSDSVQELALPGPLARGKALVEQSRAARSAIESMIAATSDAGSR</sequence>
<dbReference type="Proteomes" id="UP001209535">
    <property type="component" value="Unassembled WGS sequence"/>
</dbReference>
<evidence type="ECO:0000313" key="3">
    <source>
        <dbReference type="Proteomes" id="UP001209535"/>
    </source>
</evidence>
<proteinExistence type="predicted"/>
<keyword evidence="3" id="KW-1185">Reference proteome</keyword>
<feature type="compositionally biased region" description="Polar residues" evidence="1">
    <location>
        <begin position="137"/>
        <end position="147"/>
    </location>
</feature>
<evidence type="ECO:0000256" key="1">
    <source>
        <dbReference type="SAM" id="MobiDB-lite"/>
    </source>
</evidence>
<protein>
    <submittedName>
        <fullName evidence="2">Uncharacterized protein</fullName>
    </submittedName>
</protein>
<comment type="caution">
    <text evidence="2">The sequence shown here is derived from an EMBL/GenBank/DDBJ whole genome shotgun (WGS) entry which is preliminary data.</text>
</comment>
<feature type="compositionally biased region" description="Basic and acidic residues" evidence="1">
    <location>
        <begin position="273"/>
        <end position="285"/>
    </location>
</feature>
<reference evidence="2 3" key="1">
    <citation type="submission" date="2022-10" db="EMBL/GenBank/DDBJ databases">
        <title>Defluviimonas sp. nov., isolated from ocean surface sediments.</title>
        <authorList>
            <person name="He W."/>
            <person name="Wang L."/>
            <person name="Zhang D.-F."/>
        </authorList>
    </citation>
    <scope>NUCLEOTIDE SEQUENCE [LARGE SCALE GENOMIC DNA]</scope>
    <source>
        <strain evidence="2 3">WL0024</strain>
    </source>
</reference>
<feature type="region of interest" description="Disordered" evidence="1">
    <location>
        <begin position="189"/>
        <end position="223"/>
    </location>
</feature>
<organism evidence="2 3">
    <name type="scientific">Albidovulum salinarum</name>
    <dbReference type="NCBI Taxonomy" id="2984153"/>
    <lineage>
        <taxon>Bacteria</taxon>
        <taxon>Pseudomonadati</taxon>
        <taxon>Pseudomonadota</taxon>
        <taxon>Alphaproteobacteria</taxon>
        <taxon>Rhodobacterales</taxon>
        <taxon>Paracoccaceae</taxon>
        <taxon>Albidovulum</taxon>
    </lineage>
</organism>
<gene>
    <name evidence="2" type="ORF">OEZ60_15845</name>
</gene>